<dbReference type="EMBL" id="CP016620">
    <property type="protein sequence ID" value="ANY85025.1"/>
    <property type="molecule type" value="Genomic_DNA"/>
</dbReference>
<evidence type="ECO:0000313" key="1">
    <source>
        <dbReference type="EMBL" id="ANY85025.1"/>
    </source>
</evidence>
<protein>
    <recommendedName>
        <fullName evidence="2">DUF5666 domain-containing protein</fullName>
    </recommendedName>
</protein>
<geneLocation type="plasmid" evidence="1">
    <name>unnamed4</name>
</geneLocation>
<evidence type="ECO:0008006" key="2">
    <source>
        <dbReference type="Google" id="ProtNLM"/>
    </source>
</evidence>
<accession>A0A1B2EYH2</accession>
<gene>
    <name evidence="1" type="ORF">BB934_43200</name>
</gene>
<name>A0A1B2EYH2_9HYPH</name>
<proteinExistence type="predicted"/>
<keyword evidence="1" id="KW-0614">Plasmid</keyword>
<organism evidence="1">
    <name type="scientific">Microvirga ossetica</name>
    <dbReference type="NCBI Taxonomy" id="1882682"/>
    <lineage>
        <taxon>Bacteria</taxon>
        <taxon>Pseudomonadati</taxon>
        <taxon>Pseudomonadota</taxon>
        <taxon>Alphaproteobacteria</taxon>
        <taxon>Hyphomicrobiales</taxon>
        <taxon>Methylobacteriaceae</taxon>
        <taxon>Microvirga</taxon>
    </lineage>
</organism>
<dbReference type="KEGG" id="moc:BB934_43200"/>
<reference evidence="1" key="1">
    <citation type="submission" date="2016-07" db="EMBL/GenBank/DDBJ databases">
        <title>Microvirga ossetica sp. nov. a new species of rhizobia isolated from root nodules of the legume species Vicia alpestris Steven originated from North Ossetia region in the Caucasus.</title>
        <authorList>
            <person name="Safronova V.I."/>
            <person name="Kuznetsova I.G."/>
            <person name="Sazanova A.L."/>
            <person name="Belimov A."/>
            <person name="Andronov E."/>
            <person name="Osledkin Y.S."/>
            <person name="Onishchuk O.P."/>
            <person name="Kurchak O.N."/>
            <person name="Shaposhnikov A.I."/>
            <person name="Willems A."/>
            <person name="Tikhonovich I.A."/>
        </authorList>
    </citation>
    <scope>NUCLEOTIDE SEQUENCE [LARGE SCALE GENOMIC DNA]</scope>
    <source>
        <strain evidence="1">V5/3M</strain>
        <plasmid evidence="1">unnamed4</plasmid>
    </source>
</reference>
<sequence length="63" mass="6628">MAANFTVTGLVKRSLADIKAGDYIASTSVRGPDGHLRALEIHFLPPGAGRSSTGRPPPLLERS</sequence>
<dbReference type="AlphaFoldDB" id="A0A1B2EYH2"/>